<dbReference type="InterPro" id="IPR012133">
    <property type="entry name" value="Alpha-hydoxy_acid_DH_FMN"/>
</dbReference>
<comment type="catalytic activity">
    <reaction evidence="8">
        <text>2-hydroxyoctanoate + O2 = 2-oxooctanoate + H2O2</text>
        <dbReference type="Rhea" id="RHEA:67940"/>
        <dbReference type="ChEBI" id="CHEBI:15379"/>
        <dbReference type="ChEBI" id="CHEBI:16240"/>
        <dbReference type="ChEBI" id="CHEBI:133514"/>
        <dbReference type="ChEBI" id="CHEBI:176689"/>
    </reaction>
    <physiologicalReaction direction="left-to-right" evidence="8">
        <dbReference type="Rhea" id="RHEA:67941"/>
    </physiologicalReaction>
</comment>
<dbReference type="InterPro" id="IPR000262">
    <property type="entry name" value="FMN-dep_DH"/>
</dbReference>
<dbReference type="AlphaFoldDB" id="A0A813S2K2"/>
<dbReference type="PIRSF" id="PIRSF000138">
    <property type="entry name" value="Al-hdrx_acd_dh"/>
    <property type="match status" value="1"/>
</dbReference>
<evidence type="ECO:0000256" key="6">
    <source>
        <dbReference type="ARBA" id="ARBA00024042"/>
    </source>
</evidence>
<comment type="caution">
    <text evidence="13">The sequence shown here is derived from an EMBL/GenBank/DDBJ whole genome shotgun (WGS) entry which is preliminary data.</text>
</comment>
<dbReference type="Pfam" id="PF01070">
    <property type="entry name" value="FMN_dh"/>
    <property type="match status" value="1"/>
</dbReference>
<keyword evidence="11" id="KW-0472">Membrane</keyword>
<dbReference type="PROSITE" id="PS51349">
    <property type="entry name" value="FMN_HYDROXY_ACID_DH_2"/>
    <property type="match status" value="1"/>
</dbReference>
<dbReference type="EMBL" id="CAJNOE010000041">
    <property type="protein sequence ID" value="CAF0793904.1"/>
    <property type="molecule type" value="Genomic_DNA"/>
</dbReference>
<feature type="domain" description="FMN hydroxy acid dehydrogenase" evidence="12">
    <location>
        <begin position="40"/>
        <end position="397"/>
    </location>
</feature>
<keyword evidence="4 10" id="KW-0288">FMN</keyword>
<keyword evidence="11" id="KW-1133">Transmembrane helix</keyword>
<dbReference type="GO" id="GO:0005777">
    <property type="term" value="C:peroxisome"/>
    <property type="evidence" value="ECO:0007669"/>
    <property type="project" value="UniProtKB-ARBA"/>
</dbReference>
<dbReference type="PANTHER" id="PTHR10578:SF107">
    <property type="entry name" value="2-HYDROXYACID OXIDASE 1"/>
    <property type="match status" value="1"/>
</dbReference>
<feature type="binding site" evidence="10">
    <location>
        <begin position="347"/>
        <end position="348"/>
    </location>
    <ligand>
        <name>FMN</name>
        <dbReference type="ChEBI" id="CHEBI:58210"/>
    </ligand>
</feature>
<feature type="binding site" evidence="10">
    <location>
        <position position="207"/>
    </location>
    <ligand>
        <name>glyoxylate</name>
        <dbReference type="ChEBI" id="CHEBI:36655"/>
    </ligand>
</feature>
<evidence type="ECO:0000256" key="11">
    <source>
        <dbReference type="SAM" id="Phobius"/>
    </source>
</evidence>
<evidence type="ECO:0000256" key="1">
    <source>
        <dbReference type="ARBA" id="ARBA00001917"/>
    </source>
</evidence>
<dbReference type="FunFam" id="3.20.20.70:FF:000056">
    <property type="entry name" value="hydroxyacid oxidase 2"/>
    <property type="match status" value="1"/>
</dbReference>
<name>A0A813S2K2_9BILA</name>
<keyword evidence="11" id="KW-0812">Transmembrane</keyword>
<feature type="transmembrane region" description="Helical" evidence="11">
    <location>
        <begin position="6"/>
        <end position="26"/>
    </location>
</feature>
<feature type="binding site" evidence="10">
    <location>
        <position position="198"/>
    </location>
    <ligand>
        <name>FMN</name>
        <dbReference type="ChEBI" id="CHEBI:58210"/>
    </ligand>
</feature>
<evidence type="ECO:0000259" key="12">
    <source>
        <dbReference type="PROSITE" id="PS51349"/>
    </source>
</evidence>
<keyword evidence="5" id="KW-0560">Oxidoreductase</keyword>
<comment type="similarity">
    <text evidence="6">Belongs to the FMN-dependent alpha-hydroxy acid dehydrogenase family.</text>
</comment>
<evidence type="ECO:0000256" key="7">
    <source>
        <dbReference type="ARBA" id="ARBA00029325"/>
    </source>
</evidence>
<dbReference type="PANTHER" id="PTHR10578">
    <property type="entry name" value="S -2-HYDROXY-ACID OXIDASE-RELATED"/>
    <property type="match status" value="1"/>
</dbReference>
<comment type="cofactor">
    <cofactor evidence="1">
        <name>FMN</name>
        <dbReference type="ChEBI" id="CHEBI:58210"/>
    </cofactor>
</comment>
<evidence type="ECO:0000256" key="10">
    <source>
        <dbReference type="PIRSR" id="PIRSR000138-2"/>
    </source>
</evidence>
<feature type="binding site" evidence="10">
    <location>
        <position position="296"/>
    </location>
    <ligand>
        <name>glyoxylate</name>
        <dbReference type="ChEBI" id="CHEBI:36655"/>
    </ligand>
</feature>
<feature type="binding site" evidence="10">
    <location>
        <position position="66"/>
    </location>
    <ligand>
        <name>glyoxylate</name>
        <dbReference type="ChEBI" id="CHEBI:36655"/>
    </ligand>
</feature>
<feature type="active site" description="Proton acceptor" evidence="9">
    <location>
        <position position="293"/>
    </location>
</feature>
<evidence type="ECO:0000256" key="9">
    <source>
        <dbReference type="PIRSR" id="PIRSR000138-1"/>
    </source>
</evidence>
<protein>
    <recommendedName>
        <fullName evidence="2">(S)-2-hydroxy-acid oxidase</fullName>
        <ecNumber evidence="2">1.1.3.15</ecNumber>
    </recommendedName>
</protein>
<dbReference type="InterPro" id="IPR037396">
    <property type="entry name" value="FMN_HAD"/>
</dbReference>
<dbReference type="Gene3D" id="3.20.20.70">
    <property type="entry name" value="Aldolase class I"/>
    <property type="match status" value="1"/>
</dbReference>
<evidence type="ECO:0000313" key="13">
    <source>
        <dbReference type="EMBL" id="CAF0793904.1"/>
    </source>
</evidence>
<dbReference type="SUPFAM" id="SSF51395">
    <property type="entry name" value="FMN-linked oxidoreductases"/>
    <property type="match status" value="1"/>
</dbReference>
<reference evidence="13" key="1">
    <citation type="submission" date="2021-02" db="EMBL/GenBank/DDBJ databases">
        <authorList>
            <person name="Nowell W R."/>
        </authorList>
    </citation>
    <scope>NUCLEOTIDE SEQUENCE</scope>
</reference>
<sequence>MKNNQLYIFLFGTTLTASILFILNSIRQKKKRKQIEEKKNEYLKCKSLNDFEELAKKLMKSHRFYYYDYKAGEGHTYKACRDYFDKKLRILPRVLIDVNEISLKTNIFGCSYESPIIIAPTTFHCLANIDGEIGTARGATEAQCIYTYNWMYSTKPEDEVLKTNGPKFLHIYLTTPKEILEKIVQEAEIKGYRAIVITCDHPTDRVRDNVLPLFEEASKTIDKELNQSMPMPNMNLPDIIVKQNLSTGSITWANIEWLRKLTKLPLICKGILSPIDANLAIQHGANGIIVSNHGGRQVDTAPPAIECLEDIINVVDGRVEVFIDTGIRSGTDILKALALGARAILIGRPILYGLACGGHNGVKQVLDILKRELIYDMACCGLSSIDEINKNILYKHT</sequence>
<accession>A0A813S2K2</accession>
<keyword evidence="3 10" id="KW-0285">Flavoprotein</keyword>
<feature type="binding site" evidence="10">
    <location>
        <position position="269"/>
    </location>
    <ligand>
        <name>FMN</name>
        <dbReference type="ChEBI" id="CHEBI:58210"/>
    </ligand>
</feature>
<feature type="binding site" evidence="10">
    <location>
        <position position="291"/>
    </location>
    <ligand>
        <name>FMN</name>
        <dbReference type="ChEBI" id="CHEBI:58210"/>
    </ligand>
</feature>
<organism evidence="13 14">
    <name type="scientific">Adineta steineri</name>
    <dbReference type="NCBI Taxonomy" id="433720"/>
    <lineage>
        <taxon>Eukaryota</taxon>
        <taxon>Metazoa</taxon>
        <taxon>Spiralia</taxon>
        <taxon>Gnathifera</taxon>
        <taxon>Rotifera</taxon>
        <taxon>Eurotatoria</taxon>
        <taxon>Bdelloidea</taxon>
        <taxon>Adinetida</taxon>
        <taxon>Adinetidae</taxon>
        <taxon>Adineta</taxon>
    </lineage>
</organism>
<evidence type="ECO:0000256" key="5">
    <source>
        <dbReference type="ARBA" id="ARBA00023002"/>
    </source>
</evidence>
<dbReference type="InterPro" id="IPR008259">
    <property type="entry name" value="FMN_hydac_DH_AS"/>
</dbReference>
<feature type="binding site" evidence="10">
    <location>
        <position position="293"/>
    </location>
    <ligand>
        <name>glyoxylate</name>
        <dbReference type="ChEBI" id="CHEBI:36655"/>
    </ligand>
</feature>
<dbReference type="Proteomes" id="UP000663860">
    <property type="component" value="Unassembled WGS sequence"/>
</dbReference>
<proteinExistence type="inferred from homology"/>
<evidence type="ECO:0000256" key="8">
    <source>
        <dbReference type="ARBA" id="ARBA00029327"/>
    </source>
</evidence>
<gene>
    <name evidence="13" type="ORF">IZO911_LOCUS6554</name>
</gene>
<comment type="catalytic activity">
    <reaction evidence="7">
        <text>a (2S)-2-hydroxycarboxylate + O2 = a 2-oxocarboxylate + H2O2</text>
        <dbReference type="Rhea" id="RHEA:16789"/>
        <dbReference type="ChEBI" id="CHEBI:15379"/>
        <dbReference type="ChEBI" id="CHEBI:16240"/>
        <dbReference type="ChEBI" id="CHEBI:35179"/>
        <dbReference type="ChEBI" id="CHEBI:58123"/>
        <dbReference type="EC" id="1.1.3.15"/>
    </reaction>
    <physiologicalReaction direction="left-to-right" evidence="7">
        <dbReference type="Rhea" id="RHEA:16790"/>
    </physiologicalReaction>
</comment>
<evidence type="ECO:0000256" key="4">
    <source>
        <dbReference type="ARBA" id="ARBA00022643"/>
    </source>
</evidence>
<dbReference type="InterPro" id="IPR013785">
    <property type="entry name" value="Aldolase_TIM"/>
</dbReference>
<feature type="binding site" evidence="10">
    <location>
        <position position="172"/>
    </location>
    <ligand>
        <name>glyoxylate</name>
        <dbReference type="ChEBI" id="CHEBI:36655"/>
    </ligand>
</feature>
<dbReference type="GO" id="GO:0003973">
    <property type="term" value="F:(S)-2-hydroxy-acid oxidase activity"/>
    <property type="evidence" value="ECO:0007669"/>
    <property type="project" value="UniProtKB-EC"/>
</dbReference>
<evidence type="ECO:0000256" key="2">
    <source>
        <dbReference type="ARBA" id="ARBA00013087"/>
    </source>
</evidence>
<evidence type="ECO:0000313" key="14">
    <source>
        <dbReference type="Proteomes" id="UP000663860"/>
    </source>
</evidence>
<dbReference type="EC" id="1.1.3.15" evidence="2"/>
<dbReference type="GO" id="GO:0010181">
    <property type="term" value="F:FMN binding"/>
    <property type="evidence" value="ECO:0007669"/>
    <property type="project" value="InterPro"/>
</dbReference>
<evidence type="ECO:0000256" key="3">
    <source>
        <dbReference type="ARBA" id="ARBA00022630"/>
    </source>
</evidence>
<dbReference type="PROSITE" id="PS00557">
    <property type="entry name" value="FMN_HYDROXY_ACID_DH_1"/>
    <property type="match status" value="1"/>
</dbReference>
<dbReference type="CDD" id="cd02809">
    <property type="entry name" value="alpha_hydroxyacid_oxid_FMN"/>
    <property type="match status" value="1"/>
</dbReference>
<feature type="binding site" evidence="10">
    <location>
        <begin position="324"/>
        <end position="328"/>
    </location>
    <ligand>
        <name>FMN</name>
        <dbReference type="ChEBI" id="CHEBI:58210"/>
    </ligand>
</feature>